<feature type="compositionally biased region" description="Pro residues" evidence="9">
    <location>
        <begin position="733"/>
        <end position="748"/>
    </location>
</feature>
<name>A0A2T0TJM5_9PSEU</name>
<dbReference type="GO" id="GO:0006508">
    <property type="term" value="P:proteolysis"/>
    <property type="evidence" value="ECO:0007669"/>
    <property type="project" value="UniProtKB-KW"/>
</dbReference>
<evidence type="ECO:0000256" key="5">
    <source>
        <dbReference type="ARBA" id="ARBA00022801"/>
    </source>
</evidence>
<feature type="compositionally biased region" description="Acidic residues" evidence="9">
    <location>
        <begin position="62"/>
        <end position="78"/>
    </location>
</feature>
<feature type="compositionally biased region" description="Gly residues" evidence="9">
    <location>
        <begin position="809"/>
        <end position="819"/>
    </location>
</feature>
<feature type="compositionally biased region" description="Pro residues" evidence="9">
    <location>
        <begin position="1"/>
        <end position="11"/>
    </location>
</feature>
<dbReference type="GO" id="GO:0009252">
    <property type="term" value="P:peptidoglycan biosynthetic process"/>
    <property type="evidence" value="ECO:0007669"/>
    <property type="project" value="TreeGrafter"/>
</dbReference>
<keyword evidence="10" id="KW-0472">Membrane</keyword>
<dbReference type="PANTHER" id="PTHR32282">
    <property type="entry name" value="BINDING PROTEIN TRANSPEPTIDASE, PUTATIVE-RELATED"/>
    <property type="match status" value="1"/>
</dbReference>
<proteinExistence type="predicted"/>
<dbReference type="InterPro" id="IPR001264">
    <property type="entry name" value="Glyco_trans_51"/>
</dbReference>
<dbReference type="GO" id="GO:0008955">
    <property type="term" value="F:peptidoglycan glycosyltransferase activity"/>
    <property type="evidence" value="ECO:0007669"/>
    <property type="project" value="UniProtKB-EC"/>
</dbReference>
<dbReference type="InterPro" id="IPR001460">
    <property type="entry name" value="PCN-bd_Tpept"/>
</dbReference>
<dbReference type="InterPro" id="IPR050396">
    <property type="entry name" value="Glycosyltr_51/Transpeptidase"/>
</dbReference>
<evidence type="ECO:0000256" key="7">
    <source>
        <dbReference type="ARBA" id="ARBA00034000"/>
    </source>
</evidence>
<accession>A0A2T0TJM5</accession>
<gene>
    <name evidence="13" type="ORF">CLV43_10185</name>
</gene>
<dbReference type="Gene3D" id="1.10.3810.10">
    <property type="entry name" value="Biosynthetic peptidoglycan transglycosylase-like"/>
    <property type="match status" value="1"/>
</dbReference>
<evidence type="ECO:0000256" key="2">
    <source>
        <dbReference type="ARBA" id="ARBA00022670"/>
    </source>
</evidence>
<evidence type="ECO:0000256" key="9">
    <source>
        <dbReference type="SAM" id="MobiDB-lite"/>
    </source>
</evidence>
<feature type="domain" description="Glycosyl transferase family 51" evidence="12">
    <location>
        <begin position="142"/>
        <end position="314"/>
    </location>
</feature>
<feature type="compositionally biased region" description="Low complexity" evidence="9">
    <location>
        <begin position="797"/>
        <end position="808"/>
    </location>
</feature>
<comment type="caution">
    <text evidence="13">The sequence shown here is derived from an EMBL/GenBank/DDBJ whole genome shotgun (WGS) entry which is preliminary data.</text>
</comment>
<dbReference type="GO" id="GO:0009002">
    <property type="term" value="F:serine-type D-Ala-D-Ala carboxypeptidase activity"/>
    <property type="evidence" value="ECO:0007669"/>
    <property type="project" value="UniProtKB-EC"/>
</dbReference>
<dbReference type="RefSeq" id="WP_106184948.1">
    <property type="nucleotide sequence ID" value="NZ_PVTF01000001.1"/>
</dbReference>
<feature type="transmembrane region" description="Helical" evidence="10">
    <location>
        <begin position="95"/>
        <end position="115"/>
    </location>
</feature>
<feature type="region of interest" description="Disordered" evidence="9">
    <location>
        <begin position="729"/>
        <end position="829"/>
    </location>
</feature>
<dbReference type="AlphaFoldDB" id="A0A2T0TJM5"/>
<dbReference type="Proteomes" id="UP000239494">
    <property type="component" value="Unassembled WGS sequence"/>
</dbReference>
<dbReference type="Gene3D" id="3.40.710.10">
    <property type="entry name" value="DD-peptidase/beta-lactamase superfamily"/>
    <property type="match status" value="1"/>
</dbReference>
<keyword evidence="10" id="KW-0812">Transmembrane</keyword>
<evidence type="ECO:0000256" key="4">
    <source>
        <dbReference type="ARBA" id="ARBA00022679"/>
    </source>
</evidence>
<dbReference type="OrthoDB" id="9766909at2"/>
<evidence type="ECO:0000256" key="1">
    <source>
        <dbReference type="ARBA" id="ARBA00022645"/>
    </source>
</evidence>
<evidence type="ECO:0000256" key="6">
    <source>
        <dbReference type="ARBA" id="ARBA00023268"/>
    </source>
</evidence>
<evidence type="ECO:0000313" key="14">
    <source>
        <dbReference type="Proteomes" id="UP000239494"/>
    </source>
</evidence>
<feature type="compositionally biased region" description="Basic and acidic residues" evidence="9">
    <location>
        <begin position="752"/>
        <end position="762"/>
    </location>
</feature>
<reference evidence="13 14" key="1">
    <citation type="submission" date="2018-03" db="EMBL/GenBank/DDBJ databases">
        <title>Genomic Encyclopedia of Archaeal and Bacterial Type Strains, Phase II (KMG-II): from individual species to whole genera.</title>
        <authorList>
            <person name="Goeker M."/>
        </authorList>
    </citation>
    <scope>NUCLEOTIDE SEQUENCE [LARGE SCALE GENOMIC DNA]</scope>
    <source>
        <strain evidence="13 14">DSM 44720</strain>
    </source>
</reference>
<dbReference type="Pfam" id="PF00912">
    <property type="entry name" value="Transgly"/>
    <property type="match status" value="1"/>
</dbReference>
<keyword evidence="6" id="KW-0511">Multifunctional enzyme</keyword>
<evidence type="ECO:0000256" key="3">
    <source>
        <dbReference type="ARBA" id="ARBA00022676"/>
    </source>
</evidence>
<feature type="region of interest" description="Disordered" evidence="9">
    <location>
        <begin position="1"/>
        <end position="79"/>
    </location>
</feature>
<keyword evidence="4" id="KW-0808">Transferase</keyword>
<evidence type="ECO:0000256" key="10">
    <source>
        <dbReference type="SAM" id="Phobius"/>
    </source>
</evidence>
<dbReference type="GO" id="GO:0030288">
    <property type="term" value="C:outer membrane-bounded periplasmic space"/>
    <property type="evidence" value="ECO:0007669"/>
    <property type="project" value="TreeGrafter"/>
</dbReference>
<dbReference type="InterPro" id="IPR036950">
    <property type="entry name" value="PBP_transglycosylase"/>
</dbReference>
<evidence type="ECO:0000256" key="8">
    <source>
        <dbReference type="ARBA" id="ARBA00049902"/>
    </source>
</evidence>
<keyword evidence="5" id="KW-0378">Hydrolase</keyword>
<keyword evidence="3" id="KW-0328">Glycosyltransferase</keyword>
<dbReference type="InterPro" id="IPR023346">
    <property type="entry name" value="Lysozyme-like_dom_sf"/>
</dbReference>
<dbReference type="SUPFAM" id="SSF53955">
    <property type="entry name" value="Lysozyme-like"/>
    <property type="match status" value="1"/>
</dbReference>
<dbReference type="GO" id="GO:0008658">
    <property type="term" value="F:penicillin binding"/>
    <property type="evidence" value="ECO:0007669"/>
    <property type="project" value="InterPro"/>
</dbReference>
<keyword evidence="1 13" id="KW-0121">Carboxypeptidase</keyword>
<dbReference type="Pfam" id="PF00905">
    <property type="entry name" value="Transpeptidase"/>
    <property type="match status" value="1"/>
</dbReference>
<keyword evidence="14" id="KW-1185">Reference proteome</keyword>
<dbReference type="PANTHER" id="PTHR32282:SF34">
    <property type="entry name" value="PENICILLIN-BINDING PROTEIN 1A"/>
    <property type="match status" value="1"/>
</dbReference>
<feature type="compositionally biased region" description="Basic and acidic residues" evidence="9">
    <location>
        <begin position="43"/>
        <end position="56"/>
    </location>
</feature>
<comment type="catalytic activity">
    <reaction evidence="8">
        <text>[GlcNAc-(1-&gt;4)-Mur2Ac(oyl-L-Ala-gamma-D-Glu-L-Lys-D-Ala-D-Ala)](n)-di-trans,octa-cis-undecaprenyl diphosphate + beta-D-GlcNAc-(1-&gt;4)-Mur2Ac(oyl-L-Ala-gamma-D-Glu-L-Lys-D-Ala-D-Ala)-di-trans,octa-cis-undecaprenyl diphosphate = [GlcNAc-(1-&gt;4)-Mur2Ac(oyl-L-Ala-gamma-D-Glu-L-Lys-D-Ala-D-Ala)](n+1)-di-trans,octa-cis-undecaprenyl diphosphate + di-trans,octa-cis-undecaprenyl diphosphate + H(+)</text>
        <dbReference type="Rhea" id="RHEA:23708"/>
        <dbReference type="Rhea" id="RHEA-COMP:9602"/>
        <dbReference type="Rhea" id="RHEA-COMP:9603"/>
        <dbReference type="ChEBI" id="CHEBI:15378"/>
        <dbReference type="ChEBI" id="CHEBI:58405"/>
        <dbReference type="ChEBI" id="CHEBI:60033"/>
        <dbReference type="ChEBI" id="CHEBI:78435"/>
        <dbReference type="EC" id="2.4.99.28"/>
    </reaction>
</comment>
<sequence length="829" mass="88246">MPPGGPRPGGPGGPGAPGGPAGPPARNKADELTDLLQPVQPPMKREPDLLTHREPDEPSMYLEEDAYDEYDGEELSEEEERRLRKKKIWRRVRRISYIAAGLMILTPVVAFAIAYQVVEVPDPAVVAAGQDKAVTILYSDGSEMAKIAPQGSNRELLKVDDPALTEDVKHAIFAAEDATFETNPGFDFKAIGRAVWIQISGGESGGSGLTQQYVKKATENEDPTLSRKFTEVVKAYKMSNQKSKSEILAAYLNTIYQGRSAFGIKAAAQMYYKKDVKDLSASEAALIAGMIQNPSRSEEEKYPVSRWKFVMGQMLDKGWITKEYYDTQTYPAPVPLADVQQNALEGVRAHIQAQVEAEMESPEIGLTKEKALKQGVVVHTSIDPKMQTAAEEAVQEVMNGQPDVLRYSLTAIEPSTGAVRAYWAGNDGIGIDYNKGTLQEPGSSFKPFDLVAALKIGEGVGEVYDGSSPRPFPGRENNPVKNAQGVACNVPKQCSVREAMVKSVNTVFYDMAVNKVGTGAVAKAAYQAGIPEDVVVGGEDHKLLKGEDGGDSPDGNISIGGGQTLVRPFDMTSAYATFAARGTYHEPFFITKIESPDGTLLHQHADKSRSAFDDDPSKSEQIADNVTDVLKDIPKASTRTICAGGRECAGKTGTHELDGVDNSKAWMVGYTPSLAAGVYMGTEAGNVALRNADDAPIFGSGLPGQIWKAFMDKALDGSPKETFPKAKMIGVAVPPPPSTSKPSPPPAPTSERTQESKPDDKSNTPPPPTGTSTPTKGNPGNPGNPGNCLPLQPNCPSNPTNTSSNNNGPGNGGGGGAGAGTEARDPNDP</sequence>
<feature type="domain" description="Penicillin-binding protein transpeptidase" evidence="11">
    <location>
        <begin position="438"/>
        <end position="678"/>
    </location>
</feature>
<dbReference type="InterPro" id="IPR012338">
    <property type="entry name" value="Beta-lactam/transpept-like"/>
</dbReference>
<comment type="catalytic activity">
    <reaction evidence="7">
        <text>Preferential cleavage: (Ac)2-L-Lys-D-Ala-|-D-Ala. Also transpeptidation of peptidyl-alanyl moieties that are N-acyl substituents of D-alanine.</text>
        <dbReference type="EC" id="3.4.16.4"/>
    </reaction>
</comment>
<evidence type="ECO:0000313" key="13">
    <source>
        <dbReference type="EMBL" id="PRY45825.1"/>
    </source>
</evidence>
<evidence type="ECO:0000259" key="12">
    <source>
        <dbReference type="Pfam" id="PF00912"/>
    </source>
</evidence>
<organism evidence="13 14">
    <name type="scientific">Umezawaea tangerina</name>
    <dbReference type="NCBI Taxonomy" id="84725"/>
    <lineage>
        <taxon>Bacteria</taxon>
        <taxon>Bacillati</taxon>
        <taxon>Actinomycetota</taxon>
        <taxon>Actinomycetes</taxon>
        <taxon>Pseudonocardiales</taxon>
        <taxon>Pseudonocardiaceae</taxon>
        <taxon>Umezawaea</taxon>
    </lineage>
</organism>
<keyword evidence="10" id="KW-1133">Transmembrane helix</keyword>
<dbReference type="EMBL" id="PVTF01000001">
    <property type="protein sequence ID" value="PRY45825.1"/>
    <property type="molecule type" value="Genomic_DNA"/>
</dbReference>
<protein>
    <submittedName>
        <fullName evidence="13">Membrane peptidoglycan carboxypeptidase</fullName>
    </submittedName>
</protein>
<feature type="compositionally biased region" description="Low complexity" evidence="9">
    <location>
        <begin position="770"/>
        <end position="787"/>
    </location>
</feature>
<evidence type="ECO:0000259" key="11">
    <source>
        <dbReference type="Pfam" id="PF00905"/>
    </source>
</evidence>
<keyword evidence="2" id="KW-0645">Protease</keyword>
<dbReference type="SUPFAM" id="SSF56601">
    <property type="entry name" value="beta-lactamase/transpeptidase-like"/>
    <property type="match status" value="1"/>
</dbReference>